<keyword evidence="2" id="KW-1185">Reference proteome</keyword>
<evidence type="ECO:0000313" key="1">
    <source>
        <dbReference type="EMBL" id="KAL2542741.1"/>
    </source>
</evidence>
<comment type="caution">
    <text evidence="1">The sequence shown here is derived from an EMBL/GenBank/DDBJ whole genome shotgun (WGS) entry which is preliminary data.</text>
</comment>
<dbReference type="EMBL" id="JBFOLK010000001">
    <property type="protein sequence ID" value="KAL2542741.1"/>
    <property type="molecule type" value="Genomic_DNA"/>
</dbReference>
<sequence>MTVASARDEGPMRDTRMARRVEWLTSSHGASAARPFSAFFGRTECINIGSYCDKLDLAILEMLLAPSNMVVVSLCKYWTSTWDMAVEQATLIELIKMVEMNTARDRVLNSTLYSMLANFEKKFDKVEAKTKKLANDLRAMGTKNTKLGSENEALLFNVEASTFIEDDLKVKLESAAEEL</sequence>
<name>A0ABD1VZE2_9LAMI</name>
<protein>
    <submittedName>
        <fullName evidence="1">Uncharacterized protein</fullName>
    </submittedName>
</protein>
<evidence type="ECO:0000313" key="2">
    <source>
        <dbReference type="Proteomes" id="UP001604336"/>
    </source>
</evidence>
<accession>A0ABD1VZE2</accession>
<dbReference type="AlphaFoldDB" id="A0ABD1VZE2"/>
<organism evidence="1 2">
    <name type="scientific">Abeliophyllum distichum</name>
    <dbReference type="NCBI Taxonomy" id="126358"/>
    <lineage>
        <taxon>Eukaryota</taxon>
        <taxon>Viridiplantae</taxon>
        <taxon>Streptophyta</taxon>
        <taxon>Embryophyta</taxon>
        <taxon>Tracheophyta</taxon>
        <taxon>Spermatophyta</taxon>
        <taxon>Magnoliopsida</taxon>
        <taxon>eudicotyledons</taxon>
        <taxon>Gunneridae</taxon>
        <taxon>Pentapetalae</taxon>
        <taxon>asterids</taxon>
        <taxon>lamiids</taxon>
        <taxon>Lamiales</taxon>
        <taxon>Oleaceae</taxon>
        <taxon>Forsythieae</taxon>
        <taxon>Abeliophyllum</taxon>
    </lineage>
</organism>
<gene>
    <name evidence="1" type="ORF">Adt_03719</name>
</gene>
<reference evidence="2" key="1">
    <citation type="submission" date="2024-07" db="EMBL/GenBank/DDBJ databases">
        <title>Two chromosome-level genome assemblies of Korean endemic species Abeliophyllum distichum and Forsythia ovata (Oleaceae).</title>
        <authorList>
            <person name="Jang H."/>
        </authorList>
    </citation>
    <scope>NUCLEOTIDE SEQUENCE [LARGE SCALE GENOMIC DNA]</scope>
</reference>
<proteinExistence type="predicted"/>
<dbReference type="Proteomes" id="UP001604336">
    <property type="component" value="Unassembled WGS sequence"/>
</dbReference>